<keyword evidence="1 5" id="KW-0808">Transferase</keyword>
<dbReference type="SUPFAM" id="SSF55729">
    <property type="entry name" value="Acyl-CoA N-acyltransferases (Nat)"/>
    <property type="match status" value="1"/>
</dbReference>
<dbReference type="RefSeq" id="WP_282357318.1">
    <property type="nucleotide sequence ID" value="NZ_JASBQV010000035.1"/>
</dbReference>
<evidence type="ECO:0000256" key="3">
    <source>
        <dbReference type="ARBA" id="ARBA00038502"/>
    </source>
</evidence>
<feature type="domain" description="N-acetyltransferase" evidence="4">
    <location>
        <begin position="9"/>
        <end position="165"/>
    </location>
</feature>
<evidence type="ECO:0000256" key="2">
    <source>
        <dbReference type="ARBA" id="ARBA00023315"/>
    </source>
</evidence>
<keyword evidence="6" id="KW-1185">Reference proteome</keyword>
<sequence>MRYKINEQLRIRRFTPEDLEAVHAYASKPIVSQYQSWGPNSESDSKQFIHDALESELENPRRRYVFAVTFPDDRVIGAGELVITDTEHKTAEIGYILSPDEWGNGYATSVATFLLEFGFEKLELHRITATCDPRNLASERVLQKVGMTKEGQLRETVYLEDHWRDSLIYGMLDWEWQVDHEDDQK</sequence>
<dbReference type="GO" id="GO:0016740">
    <property type="term" value="F:transferase activity"/>
    <property type="evidence" value="ECO:0007669"/>
    <property type="project" value="UniProtKB-KW"/>
</dbReference>
<evidence type="ECO:0000256" key="1">
    <source>
        <dbReference type="ARBA" id="ARBA00022679"/>
    </source>
</evidence>
<protein>
    <submittedName>
        <fullName evidence="5">GNAT family protein</fullName>
        <ecNumber evidence="5">2.-.-.-</ecNumber>
    </submittedName>
</protein>
<dbReference type="PANTHER" id="PTHR43792">
    <property type="entry name" value="GNAT FAMILY, PUTATIVE (AFU_ORTHOLOGUE AFUA_3G00765)-RELATED-RELATED"/>
    <property type="match status" value="1"/>
</dbReference>
<dbReference type="PROSITE" id="PS51186">
    <property type="entry name" value="GNAT"/>
    <property type="match status" value="1"/>
</dbReference>
<evidence type="ECO:0000313" key="5">
    <source>
        <dbReference type="EMBL" id="MDI3236300.1"/>
    </source>
</evidence>
<evidence type="ECO:0000259" key="4">
    <source>
        <dbReference type="PROSITE" id="PS51186"/>
    </source>
</evidence>
<dbReference type="Gene3D" id="3.40.630.30">
    <property type="match status" value="1"/>
</dbReference>
<dbReference type="PANTHER" id="PTHR43792:SF8">
    <property type="entry name" value="[RIBOSOMAL PROTEIN US5]-ALANINE N-ACETYLTRANSFERASE"/>
    <property type="match status" value="1"/>
</dbReference>
<accession>A0ABT6R5S3</accession>
<comment type="caution">
    <text evidence="5">The sequence shown here is derived from an EMBL/GenBank/DDBJ whole genome shotgun (WGS) entry which is preliminary data.</text>
</comment>
<keyword evidence="2" id="KW-0012">Acyltransferase</keyword>
<proteinExistence type="inferred from homology"/>
<dbReference type="InterPro" id="IPR051531">
    <property type="entry name" value="N-acetyltransferase"/>
</dbReference>
<dbReference type="CDD" id="cd04301">
    <property type="entry name" value="NAT_SF"/>
    <property type="match status" value="1"/>
</dbReference>
<reference evidence="5 6" key="1">
    <citation type="submission" date="2023-04" db="EMBL/GenBank/DDBJ databases">
        <title>Antarctic isolates genomes.</title>
        <authorList>
            <person name="Dimov S.G."/>
        </authorList>
    </citation>
    <scope>NUCLEOTIDE SEQUENCE [LARGE SCALE GENOMIC DNA]</scope>
    <source>
        <strain evidence="5 6">AL19</strain>
    </source>
</reference>
<dbReference type="InterPro" id="IPR000182">
    <property type="entry name" value="GNAT_dom"/>
</dbReference>
<dbReference type="Pfam" id="PF13302">
    <property type="entry name" value="Acetyltransf_3"/>
    <property type="match status" value="1"/>
</dbReference>
<evidence type="ECO:0000313" key="6">
    <source>
        <dbReference type="Proteomes" id="UP001243286"/>
    </source>
</evidence>
<dbReference type="EC" id="2.-.-.-" evidence="5"/>
<comment type="similarity">
    <text evidence="3">Belongs to the acetyltransferase family. RimJ subfamily.</text>
</comment>
<dbReference type="Proteomes" id="UP001243286">
    <property type="component" value="Unassembled WGS sequence"/>
</dbReference>
<dbReference type="EMBL" id="JASBQV010000035">
    <property type="protein sequence ID" value="MDI3236300.1"/>
    <property type="molecule type" value="Genomic_DNA"/>
</dbReference>
<gene>
    <name evidence="5" type="ORF">QK289_14900</name>
</gene>
<name>A0ABT6R5S3_9BACL</name>
<organism evidence="5 6">
    <name type="scientific">Exiguobacterium antarcticum</name>
    <dbReference type="NCBI Taxonomy" id="132920"/>
    <lineage>
        <taxon>Bacteria</taxon>
        <taxon>Bacillati</taxon>
        <taxon>Bacillota</taxon>
        <taxon>Bacilli</taxon>
        <taxon>Bacillales</taxon>
        <taxon>Bacillales Family XII. Incertae Sedis</taxon>
        <taxon>Exiguobacterium</taxon>
    </lineage>
</organism>
<dbReference type="InterPro" id="IPR016181">
    <property type="entry name" value="Acyl_CoA_acyltransferase"/>
</dbReference>